<dbReference type="InterPro" id="IPR052055">
    <property type="entry name" value="Hepadnavirus_pol/RT"/>
</dbReference>
<dbReference type="eggNOG" id="ENOG502RVF7">
    <property type="taxonomic scope" value="Eukaryota"/>
</dbReference>
<dbReference type="Proteomes" id="UP000266841">
    <property type="component" value="Unassembled WGS sequence"/>
</dbReference>
<feature type="compositionally biased region" description="Low complexity" evidence="1">
    <location>
        <begin position="813"/>
        <end position="825"/>
    </location>
</feature>
<feature type="compositionally biased region" description="Polar residues" evidence="1">
    <location>
        <begin position="366"/>
        <end position="386"/>
    </location>
</feature>
<organism evidence="2 3">
    <name type="scientific">Thalassiosira oceanica</name>
    <name type="common">Marine diatom</name>
    <dbReference type="NCBI Taxonomy" id="159749"/>
    <lineage>
        <taxon>Eukaryota</taxon>
        <taxon>Sar</taxon>
        <taxon>Stramenopiles</taxon>
        <taxon>Ochrophyta</taxon>
        <taxon>Bacillariophyta</taxon>
        <taxon>Coscinodiscophyceae</taxon>
        <taxon>Thalassiosirophycidae</taxon>
        <taxon>Thalassiosirales</taxon>
        <taxon>Thalassiosiraceae</taxon>
        <taxon>Thalassiosira</taxon>
    </lineage>
</organism>
<feature type="compositionally biased region" description="Polar residues" evidence="1">
    <location>
        <begin position="738"/>
        <end position="759"/>
    </location>
</feature>
<dbReference type="PANTHER" id="PTHR33050:SF7">
    <property type="entry name" value="RIBONUCLEASE H"/>
    <property type="match status" value="1"/>
</dbReference>
<dbReference type="OrthoDB" id="7756796at2759"/>
<dbReference type="PANTHER" id="PTHR33050">
    <property type="entry name" value="REVERSE TRANSCRIPTASE DOMAIN-CONTAINING PROTEIN"/>
    <property type="match status" value="1"/>
</dbReference>
<evidence type="ECO:0000313" key="3">
    <source>
        <dbReference type="Proteomes" id="UP000266841"/>
    </source>
</evidence>
<protein>
    <recommendedName>
        <fullName evidence="4">Reverse transcriptase domain-containing protein</fullName>
    </recommendedName>
</protein>
<comment type="caution">
    <text evidence="2">The sequence shown here is derived from an EMBL/GenBank/DDBJ whole genome shotgun (WGS) entry which is preliminary data.</text>
</comment>
<sequence length="1548" mass="170156">MKANEDLIKFGELRINSGLRSKNRFVKPPLGHSSASMLGLRGRRPHPAAAMASIDNDLPGVSIEVPPPVPSARGVGASLSSRCNHLCLAIPIQGPKELRGTAAPKIPLNVNIDVENTSSITVVYRSWVLEIWPNVTTWVMSGARGDLYLGQPVYGCVEQDYEGLCDEANARNCFPQFVTLVGANQRRGHDSTARIINAMPRPTVDVTPKTTASSHLQKDQEGRIARSIPRAVGRSTNFYSILEEGEEPNKEALTKLNPHAKAFKPIVKASLSLRATASEYIPEAAGRASSQQKSSTAEQQSSHAVSDETPTTTVGAAGHTVPQPSSRARRSQHKSSQVGSQDVSASALKPTTAPGAAGHVKRVTEQKSSTAEQQSLPHQTRQQQQGKVAETAPIPTSPIPQEEKAEPTSFRDFIERDARLLKELGLAELVRRRRETSDFASLENVDHPAYDLLRYYKRHGAPVKFSNDPWTKERIDSALQRGAHRSCFEHLDFLEEEFIDMIRKGQWIVLPAKDLSNTPFLRLSPPGVVPQLGRRPRWIVDYTWSGVNDDTLSLAPKEAMQFGHALDRILREILLADPRHGPVRLLKADLSDGFYRVHLNINDIAKLGVVFPTRPGAEQLVALPLVLPMGWKNSPPIFSALTETIADLANWRLAHSYPSPPHHLDDEAESIVPDNPLTGLPTIQEESDGEPHPLDEAAHAVPCPPQASRDREMTKTTTVGAAGDAVPEPNSRARRFQQKSSQVDSQGCSESDPEPTTATGAAGRVQRVPEQRSSTAEQQPVDCSASDPKPTTATGAAGRVQRVPKQRSSTAEQQSSSPLSSLQSPGAAGRVSRVPQQKSSTAEQQPDLEVDSQSTIQEESDGPSLDDAAHVVECPLQARRDREMDCRASDPTPTTAIGVAGRVSRVPERKPSTAEQQPSHATSDDQPTTTVGAAGYAVPEPNSRARRSQQKSSQVDSQDCSASDLEPTTATGAAGRVKRVPEQRSSTAEQQPVDCSASDLEPTTATGAAGRVERVPKQKSSTAEQQSSSHQTPHHPPRAQFYPSIPAPNAKCHQSLPIPVDRDPSLPFQSRPLSYVDIFVDDFIGLAQDLTNERRVRRILLHAIDDVIRPLQKSDGPYRREPVSLKKLRQGDCSWSTVKQILGWVIDTVSMTIHLPPHRLERLGEILASIPATQKRTSVKKWHKVLGELRSMSLALPGARNLFSHMQHALSSKLKGRVALTKGVHDALDDFRWILNDIASRPTRIAELVPLLASAEGHHDASGKGAGGIWFPADQLNPRHGYSQKPVVWRFEWPQHIIDKLVTTENPNGTISNSDLELAGGLIHLEALAQTFDVRERTLLSKTDNLNTLFWQRKGSATTEKVPAHLLRLFGIHQRHHRYVSRHDYLPGESNPVADGLSRDFTLSWKEQMAKLAPYLPNPEEYQVWTPSEQFMESILSALVKKRVNPQSLFIEPPKTANYEPTPPTHTQLPTVDWPSAPYTKPSRAKFEPYKSSGDEFQRENLQPSKIPSSLGRLKVTYGAVPRRPSTWGPKPRADNRSSKRRPQHATV</sequence>
<dbReference type="SUPFAM" id="SSF56672">
    <property type="entry name" value="DNA/RNA polymerases"/>
    <property type="match status" value="1"/>
</dbReference>
<name>K0SXC9_THAOC</name>
<evidence type="ECO:0000256" key="1">
    <source>
        <dbReference type="SAM" id="MobiDB-lite"/>
    </source>
</evidence>
<feature type="region of interest" description="Disordered" evidence="1">
    <location>
        <begin position="1452"/>
        <end position="1548"/>
    </location>
</feature>
<feature type="compositionally biased region" description="Polar residues" evidence="1">
    <location>
        <begin position="1018"/>
        <end position="1031"/>
    </location>
</feature>
<feature type="compositionally biased region" description="Polar residues" evidence="1">
    <location>
        <begin position="288"/>
        <end position="314"/>
    </location>
</feature>
<accession>K0SXC9</accession>
<feature type="compositionally biased region" description="Low complexity" evidence="1">
    <location>
        <begin position="950"/>
        <end position="961"/>
    </location>
</feature>
<proteinExistence type="predicted"/>
<evidence type="ECO:0008006" key="4">
    <source>
        <dbReference type="Google" id="ProtNLM"/>
    </source>
</evidence>
<feature type="compositionally biased region" description="Basic and acidic residues" evidence="1">
    <location>
        <begin position="689"/>
        <end position="698"/>
    </location>
</feature>
<feature type="region of interest" description="Disordered" evidence="1">
    <location>
        <begin position="660"/>
        <end position="1055"/>
    </location>
</feature>
<feature type="compositionally biased region" description="Basic residues" evidence="1">
    <location>
        <begin position="1539"/>
        <end position="1548"/>
    </location>
</feature>
<evidence type="ECO:0000313" key="2">
    <source>
        <dbReference type="EMBL" id="EJK62902.1"/>
    </source>
</evidence>
<feature type="compositionally biased region" description="Polar residues" evidence="1">
    <location>
        <begin position="334"/>
        <end position="344"/>
    </location>
</feature>
<feature type="compositionally biased region" description="Polar residues" evidence="1">
    <location>
        <begin position="834"/>
        <end position="844"/>
    </location>
</feature>
<dbReference type="InterPro" id="IPR043502">
    <property type="entry name" value="DNA/RNA_pol_sf"/>
</dbReference>
<gene>
    <name evidence="2" type="ORF">THAOC_16468</name>
</gene>
<feature type="compositionally biased region" description="Basic and acidic residues" evidence="1">
    <location>
        <begin position="1485"/>
        <end position="1499"/>
    </location>
</feature>
<feature type="compositionally biased region" description="Basic and acidic residues" evidence="1">
    <location>
        <begin position="878"/>
        <end position="888"/>
    </location>
</feature>
<keyword evidence="3" id="KW-1185">Reference proteome</keyword>
<feature type="compositionally biased region" description="Polar residues" evidence="1">
    <location>
        <begin position="913"/>
        <end position="931"/>
    </location>
</feature>
<reference evidence="2 3" key="1">
    <citation type="journal article" date="2012" name="Genome Biol.">
        <title>Genome and low-iron response of an oceanic diatom adapted to chronic iron limitation.</title>
        <authorList>
            <person name="Lommer M."/>
            <person name="Specht M."/>
            <person name="Roy A.S."/>
            <person name="Kraemer L."/>
            <person name="Andreson R."/>
            <person name="Gutowska M.A."/>
            <person name="Wolf J."/>
            <person name="Bergner S.V."/>
            <person name="Schilhabel M.B."/>
            <person name="Klostermeier U.C."/>
            <person name="Beiko R.G."/>
            <person name="Rosenstiel P."/>
            <person name="Hippler M."/>
            <person name="Laroche J."/>
        </authorList>
    </citation>
    <scope>NUCLEOTIDE SEQUENCE [LARGE SCALE GENOMIC DNA]</scope>
    <source>
        <strain evidence="2 3">CCMP1005</strain>
    </source>
</reference>
<dbReference type="EMBL" id="AGNL01018550">
    <property type="protein sequence ID" value="EJK62902.1"/>
    <property type="molecule type" value="Genomic_DNA"/>
</dbReference>
<feature type="region of interest" description="Disordered" evidence="1">
    <location>
        <begin position="284"/>
        <end position="408"/>
    </location>
</feature>